<organism evidence="1 2">
    <name type="scientific">Brassica cretica</name>
    <name type="common">Mustard</name>
    <dbReference type="NCBI Taxonomy" id="69181"/>
    <lineage>
        <taxon>Eukaryota</taxon>
        <taxon>Viridiplantae</taxon>
        <taxon>Streptophyta</taxon>
        <taxon>Embryophyta</taxon>
        <taxon>Tracheophyta</taxon>
        <taxon>Spermatophyta</taxon>
        <taxon>Magnoliopsida</taxon>
        <taxon>eudicotyledons</taxon>
        <taxon>Gunneridae</taxon>
        <taxon>Pentapetalae</taxon>
        <taxon>rosids</taxon>
        <taxon>malvids</taxon>
        <taxon>Brassicales</taxon>
        <taxon>Brassicaceae</taxon>
        <taxon>Brassiceae</taxon>
        <taxon>Brassica</taxon>
    </lineage>
</organism>
<reference evidence="1" key="1">
    <citation type="submission" date="2019-12" db="EMBL/GenBank/DDBJ databases">
        <title>Genome sequencing and annotation of Brassica cretica.</title>
        <authorList>
            <person name="Studholme D.J."/>
            <person name="Sarris P."/>
        </authorList>
    </citation>
    <scope>NUCLEOTIDE SEQUENCE</scope>
    <source>
        <strain evidence="1">PFS-109/04</strain>
        <tissue evidence="1">Leaf</tissue>
    </source>
</reference>
<accession>A0A8S9S1D5</accession>
<comment type="caution">
    <text evidence="1">The sequence shown here is derived from an EMBL/GenBank/DDBJ whole genome shotgun (WGS) entry which is preliminary data.</text>
</comment>
<gene>
    <name evidence="1" type="ORF">F2Q69_00031038</name>
</gene>
<dbReference type="Proteomes" id="UP000712600">
    <property type="component" value="Unassembled WGS sequence"/>
</dbReference>
<evidence type="ECO:0000313" key="2">
    <source>
        <dbReference type="Proteomes" id="UP000712600"/>
    </source>
</evidence>
<dbReference type="AlphaFoldDB" id="A0A8S9S1D5"/>
<evidence type="ECO:0000313" key="1">
    <source>
        <dbReference type="EMBL" id="KAF3585869.1"/>
    </source>
</evidence>
<sequence length="77" mass="8195">MAASSTLLANLRAGRCSNIAEATGGSVDHMIRKPVMLLSRVALEMLQDAFRKPVRLKTMQPLKGTHTSTLASGSSIV</sequence>
<dbReference type="EMBL" id="QGKX02000088">
    <property type="protein sequence ID" value="KAF3585869.1"/>
    <property type="molecule type" value="Genomic_DNA"/>
</dbReference>
<protein>
    <submittedName>
        <fullName evidence="1">Uncharacterized protein</fullName>
    </submittedName>
</protein>
<proteinExistence type="predicted"/>
<name>A0A8S9S1D5_BRACR</name>